<organism evidence="2 3">
    <name type="scientific">Rhodofomes roseus</name>
    <dbReference type="NCBI Taxonomy" id="34475"/>
    <lineage>
        <taxon>Eukaryota</taxon>
        <taxon>Fungi</taxon>
        <taxon>Dikarya</taxon>
        <taxon>Basidiomycota</taxon>
        <taxon>Agaricomycotina</taxon>
        <taxon>Agaricomycetes</taxon>
        <taxon>Polyporales</taxon>
        <taxon>Rhodofomes</taxon>
    </lineage>
</organism>
<comment type="caution">
    <text evidence="2">The sequence shown here is derived from an EMBL/GenBank/DDBJ whole genome shotgun (WGS) entry which is preliminary data.</text>
</comment>
<evidence type="ECO:0000256" key="1">
    <source>
        <dbReference type="SAM" id="MobiDB-lite"/>
    </source>
</evidence>
<evidence type="ECO:0000313" key="3">
    <source>
        <dbReference type="Proteomes" id="UP000814176"/>
    </source>
</evidence>
<feature type="compositionally biased region" description="Gly residues" evidence="1">
    <location>
        <begin position="246"/>
        <end position="255"/>
    </location>
</feature>
<feature type="compositionally biased region" description="Polar residues" evidence="1">
    <location>
        <begin position="131"/>
        <end position="143"/>
    </location>
</feature>
<feature type="region of interest" description="Disordered" evidence="1">
    <location>
        <begin position="233"/>
        <end position="255"/>
    </location>
</feature>
<feature type="region of interest" description="Disordered" evidence="1">
    <location>
        <begin position="121"/>
        <end position="143"/>
    </location>
</feature>
<proteinExistence type="predicted"/>
<feature type="compositionally biased region" description="Polar residues" evidence="1">
    <location>
        <begin position="181"/>
        <end position="196"/>
    </location>
</feature>
<keyword evidence="3" id="KW-1185">Reference proteome</keyword>
<dbReference type="Proteomes" id="UP000814176">
    <property type="component" value="Unassembled WGS sequence"/>
</dbReference>
<reference evidence="2 3" key="1">
    <citation type="journal article" date="2021" name="Environ. Microbiol.">
        <title>Gene family expansions and transcriptome signatures uncover fungal adaptations to wood decay.</title>
        <authorList>
            <person name="Hage H."/>
            <person name="Miyauchi S."/>
            <person name="Viragh M."/>
            <person name="Drula E."/>
            <person name="Min B."/>
            <person name="Chaduli D."/>
            <person name="Navarro D."/>
            <person name="Favel A."/>
            <person name="Norest M."/>
            <person name="Lesage-Meessen L."/>
            <person name="Balint B."/>
            <person name="Merenyi Z."/>
            <person name="de Eugenio L."/>
            <person name="Morin E."/>
            <person name="Martinez A.T."/>
            <person name="Baldrian P."/>
            <person name="Stursova M."/>
            <person name="Martinez M.J."/>
            <person name="Novotny C."/>
            <person name="Magnuson J.K."/>
            <person name="Spatafora J.W."/>
            <person name="Maurice S."/>
            <person name="Pangilinan J."/>
            <person name="Andreopoulos W."/>
            <person name="LaButti K."/>
            <person name="Hundley H."/>
            <person name="Na H."/>
            <person name="Kuo A."/>
            <person name="Barry K."/>
            <person name="Lipzen A."/>
            <person name="Henrissat B."/>
            <person name="Riley R."/>
            <person name="Ahrendt S."/>
            <person name="Nagy L.G."/>
            <person name="Grigoriev I.V."/>
            <person name="Martin F."/>
            <person name="Rosso M.N."/>
        </authorList>
    </citation>
    <scope>NUCLEOTIDE SEQUENCE [LARGE SCALE GENOMIC DNA]</scope>
    <source>
        <strain evidence="2 3">CIRM-BRFM 1785</strain>
    </source>
</reference>
<protein>
    <submittedName>
        <fullName evidence="2">Uncharacterized protein</fullName>
    </submittedName>
</protein>
<feature type="region of interest" description="Disordered" evidence="1">
    <location>
        <begin position="178"/>
        <end position="203"/>
    </location>
</feature>
<gene>
    <name evidence="2" type="ORF">C8Q71DRAFT_863175</name>
</gene>
<dbReference type="EMBL" id="JADCUA010000037">
    <property type="protein sequence ID" value="KAH9829602.1"/>
    <property type="molecule type" value="Genomic_DNA"/>
</dbReference>
<name>A0ABQ8JZ76_9APHY</name>
<dbReference type="GeneID" id="72008863"/>
<sequence length="255" mass="26842">MTQPTLATAVDIRHVYTEDTHTITLLILPGGPGPINLTLNLCRHDTSLNTSRPAVTSLIPSQSRVQRSRAFSDAATVPDSQPPEYPLETQDIDAVLITAHSDPLAPLPSPRAMRTFSNATTELDSEPALGPTTSPGGQVTGTQRLSPLAIMGPESEPAESPASKIPDQLATSALLGLGINTPRTSSSDAPESSVPNRTDWPVDSQGLPTTQAMYEMFGVPWPPTMEDGGMSNGWDSESEDGQEDGCVGGHTGTTC</sequence>
<evidence type="ECO:0000313" key="2">
    <source>
        <dbReference type="EMBL" id="KAH9829602.1"/>
    </source>
</evidence>
<dbReference type="RefSeq" id="XP_047773058.1">
    <property type="nucleotide sequence ID" value="XM_047928131.1"/>
</dbReference>
<accession>A0ABQ8JZ76</accession>